<keyword evidence="4" id="KW-1185">Reference proteome</keyword>
<dbReference type="InterPro" id="IPR039261">
    <property type="entry name" value="FNR_nucleotide-bd"/>
</dbReference>
<reference evidence="3 4" key="1">
    <citation type="submission" date="2020-08" db="EMBL/GenBank/DDBJ databases">
        <title>Genomic Encyclopedia of Type Strains, Phase III (KMG-III): the genomes of soil and plant-associated and newly described type strains.</title>
        <authorList>
            <person name="Whitman W."/>
        </authorList>
    </citation>
    <scope>NUCLEOTIDE SEQUENCE [LARGE SCALE GENOMIC DNA]</scope>
    <source>
        <strain evidence="3 4">CECT 8305</strain>
    </source>
</reference>
<feature type="domain" description="FAD-binding FR-type" evidence="2">
    <location>
        <begin position="10"/>
        <end position="135"/>
    </location>
</feature>
<comment type="caution">
    <text evidence="3">The sequence shown here is derived from an EMBL/GenBank/DDBJ whole genome shotgun (WGS) entry which is preliminary data.</text>
</comment>
<name>A0A7W9QFN9_9ACTN</name>
<proteinExistence type="predicted"/>
<dbReference type="PANTHER" id="PTHR30157">
    <property type="entry name" value="FERRIC REDUCTASE, NADPH-DEPENDENT"/>
    <property type="match status" value="1"/>
</dbReference>
<evidence type="ECO:0000313" key="4">
    <source>
        <dbReference type="Proteomes" id="UP000588098"/>
    </source>
</evidence>
<dbReference type="Gene3D" id="2.40.30.10">
    <property type="entry name" value="Translation factors"/>
    <property type="match status" value="1"/>
</dbReference>
<dbReference type="InterPro" id="IPR013113">
    <property type="entry name" value="SIP_FAD-bd"/>
</dbReference>
<dbReference type="FunFam" id="2.40.30.10:FF:000131">
    <property type="entry name" value="NADPH-dependent ferric siderophore reductase"/>
    <property type="match status" value="1"/>
</dbReference>
<organism evidence="3 4">
    <name type="scientific">Streptomyces zagrosensis</name>
    <dbReference type="NCBI Taxonomy" id="1042984"/>
    <lineage>
        <taxon>Bacteria</taxon>
        <taxon>Bacillati</taxon>
        <taxon>Actinomycetota</taxon>
        <taxon>Actinomycetes</taxon>
        <taxon>Kitasatosporales</taxon>
        <taxon>Streptomycetaceae</taxon>
        <taxon>Streptomyces</taxon>
    </lineage>
</organism>
<accession>A0A7W9QFN9</accession>
<dbReference type="Proteomes" id="UP000588098">
    <property type="component" value="Unassembled WGS sequence"/>
</dbReference>
<evidence type="ECO:0000256" key="1">
    <source>
        <dbReference type="SAM" id="MobiDB-lite"/>
    </source>
</evidence>
<dbReference type="PROSITE" id="PS51384">
    <property type="entry name" value="FAD_FR"/>
    <property type="match status" value="1"/>
</dbReference>
<dbReference type="SUPFAM" id="SSF63380">
    <property type="entry name" value="Riboflavin synthase domain-like"/>
    <property type="match status" value="1"/>
</dbReference>
<dbReference type="EMBL" id="JACHJL010000019">
    <property type="protein sequence ID" value="MBB5938863.1"/>
    <property type="molecule type" value="Genomic_DNA"/>
</dbReference>
<feature type="region of interest" description="Disordered" evidence="1">
    <location>
        <begin position="266"/>
        <end position="290"/>
    </location>
</feature>
<sequence>MAERPARKQQQLHRGRVIRTEQLTPHMVRVVLGGEGLAAFNAGEWTDHYVKLLFPIEGVSYPEPFDIQHIRAELPRHQWPVTRTYTVRTWDPASRELAVDFVVHGDEGVAGPWASSVKPGEEIYFNGPGGAYAPLPDAGWHLLAGDESALPAIAAALERLAAEAGPVAPAHVFIEVADASERQPLAEVAGATVHWLYRDDARVGTKLTEAVRSLSFPPGDVHAFVHGEAGFVKEIRRQLRIEHEVPRERLSISGYWRQGHNEDGWQASKREWNEQVEAEQERNTRHTPTT</sequence>
<dbReference type="CDD" id="cd06193">
    <property type="entry name" value="siderophore_interacting"/>
    <property type="match status" value="1"/>
</dbReference>
<dbReference type="RefSeq" id="WP_184577033.1">
    <property type="nucleotide sequence ID" value="NZ_JACHJL010000019.1"/>
</dbReference>
<dbReference type="InterPro" id="IPR007037">
    <property type="entry name" value="SIP_rossman_dom"/>
</dbReference>
<evidence type="ECO:0000313" key="3">
    <source>
        <dbReference type="EMBL" id="MBB5938863.1"/>
    </source>
</evidence>
<protein>
    <submittedName>
        <fullName evidence="3">NADPH-dependent ferric siderophore reductase</fullName>
    </submittedName>
</protein>
<gene>
    <name evidence="3" type="ORF">FHS42_005954</name>
</gene>
<dbReference type="GO" id="GO:0016491">
    <property type="term" value="F:oxidoreductase activity"/>
    <property type="evidence" value="ECO:0007669"/>
    <property type="project" value="InterPro"/>
</dbReference>
<feature type="compositionally biased region" description="Basic and acidic residues" evidence="1">
    <location>
        <begin position="266"/>
        <end position="284"/>
    </location>
</feature>
<dbReference type="PANTHER" id="PTHR30157:SF0">
    <property type="entry name" value="NADPH-DEPENDENT FERRIC-CHELATE REDUCTASE"/>
    <property type="match status" value="1"/>
</dbReference>
<dbReference type="InterPro" id="IPR017927">
    <property type="entry name" value="FAD-bd_FR_type"/>
</dbReference>
<dbReference type="AlphaFoldDB" id="A0A7W9QFN9"/>
<dbReference type="InterPro" id="IPR017938">
    <property type="entry name" value="Riboflavin_synthase-like_b-brl"/>
</dbReference>
<dbReference type="InterPro" id="IPR039374">
    <property type="entry name" value="SIP_fam"/>
</dbReference>
<dbReference type="Pfam" id="PF04954">
    <property type="entry name" value="SIP"/>
    <property type="match status" value="1"/>
</dbReference>
<dbReference type="Gene3D" id="3.40.50.80">
    <property type="entry name" value="Nucleotide-binding domain of ferredoxin-NADP reductase (FNR) module"/>
    <property type="match status" value="1"/>
</dbReference>
<evidence type="ECO:0000259" key="2">
    <source>
        <dbReference type="PROSITE" id="PS51384"/>
    </source>
</evidence>
<dbReference type="Pfam" id="PF08021">
    <property type="entry name" value="FAD_binding_9"/>
    <property type="match status" value="1"/>
</dbReference>